<dbReference type="GO" id="GO:0000209">
    <property type="term" value="P:protein polyubiquitination"/>
    <property type="evidence" value="ECO:0007669"/>
    <property type="project" value="TreeGrafter"/>
</dbReference>
<dbReference type="GeneTree" id="ENSGT00530000063870"/>
<dbReference type="Pfam" id="PF01436">
    <property type="entry name" value="NHL"/>
    <property type="match status" value="1"/>
</dbReference>
<dbReference type="InterPro" id="IPR011042">
    <property type="entry name" value="6-blade_b-propeller_TolB-like"/>
</dbReference>
<accession>A0A674I0S7</accession>
<evidence type="ECO:0000256" key="1">
    <source>
        <dbReference type="ARBA" id="ARBA00022737"/>
    </source>
</evidence>
<name>A0A674I0S7_9SAUR</name>
<reference evidence="3" key="2">
    <citation type="submission" date="2025-09" db="UniProtKB">
        <authorList>
            <consortium name="Ensembl"/>
        </authorList>
    </citation>
    <scope>IDENTIFICATION</scope>
</reference>
<proteinExistence type="predicted"/>
<evidence type="ECO:0000313" key="4">
    <source>
        <dbReference type="Proteomes" id="UP000472274"/>
    </source>
</evidence>
<reference evidence="3" key="1">
    <citation type="submission" date="2025-08" db="UniProtKB">
        <authorList>
            <consortium name="Ensembl"/>
        </authorList>
    </citation>
    <scope>IDENTIFICATION</scope>
</reference>
<dbReference type="PANTHER" id="PTHR24104:SF21">
    <property type="entry name" value="TRIPARTITE MOTIF-CONTAINING PROTEIN 3"/>
    <property type="match status" value="1"/>
</dbReference>
<dbReference type="Ensembl" id="ENSTMTT00000003020.1">
    <property type="protein sequence ID" value="ENSTMTP00000002906.1"/>
    <property type="gene ID" value="ENSTMTG00000002234.1"/>
</dbReference>
<feature type="repeat" description="NHL" evidence="2">
    <location>
        <begin position="95"/>
        <end position="125"/>
    </location>
</feature>
<protein>
    <submittedName>
        <fullName evidence="3">NHL repeat containing 4</fullName>
    </submittedName>
</protein>
<organism evidence="3 4">
    <name type="scientific">Terrapene triunguis</name>
    <name type="common">Three-toed box turtle</name>
    <dbReference type="NCBI Taxonomy" id="2587831"/>
    <lineage>
        <taxon>Eukaryota</taxon>
        <taxon>Metazoa</taxon>
        <taxon>Chordata</taxon>
        <taxon>Craniata</taxon>
        <taxon>Vertebrata</taxon>
        <taxon>Euteleostomi</taxon>
        <taxon>Archelosauria</taxon>
        <taxon>Testudinata</taxon>
        <taxon>Testudines</taxon>
        <taxon>Cryptodira</taxon>
        <taxon>Durocryptodira</taxon>
        <taxon>Testudinoidea</taxon>
        <taxon>Emydidae</taxon>
        <taxon>Terrapene</taxon>
    </lineage>
</organism>
<dbReference type="SUPFAM" id="SSF63829">
    <property type="entry name" value="Calcium-dependent phosphotriesterase"/>
    <property type="match status" value="1"/>
</dbReference>
<dbReference type="InterPro" id="IPR001258">
    <property type="entry name" value="NHL_repeat"/>
</dbReference>
<dbReference type="InterPro" id="IPR050952">
    <property type="entry name" value="TRIM-NHL_E3_ligases"/>
</dbReference>
<dbReference type="AlphaFoldDB" id="A0A674I0S7"/>
<evidence type="ECO:0000313" key="3">
    <source>
        <dbReference type="Ensembl" id="ENSTMTP00000002906.1"/>
    </source>
</evidence>
<keyword evidence="1" id="KW-0677">Repeat</keyword>
<sequence>MLGTHSVSNLRGPRYVCLARDGGFIVSEECGDVKLFNSNHKLVGSLGCRYGHRFGNPAGVCADVEGNIIVADEQHRAVHLFPKSGSPICLVSKGLRKPAGVACSNSGLLLVADSGDNCVNVFKYQTLKRLPSEITKFL</sequence>
<dbReference type="GO" id="GO:0043161">
    <property type="term" value="P:proteasome-mediated ubiquitin-dependent protein catabolic process"/>
    <property type="evidence" value="ECO:0007669"/>
    <property type="project" value="TreeGrafter"/>
</dbReference>
<dbReference type="InParanoid" id="A0A674I0S7"/>
<evidence type="ECO:0000256" key="2">
    <source>
        <dbReference type="PROSITE-ProRule" id="PRU00504"/>
    </source>
</evidence>
<dbReference type="PROSITE" id="PS51125">
    <property type="entry name" value="NHL"/>
    <property type="match status" value="1"/>
</dbReference>
<gene>
    <name evidence="3" type="primary">NHLRC4</name>
</gene>
<dbReference type="GO" id="GO:0061630">
    <property type="term" value="F:ubiquitin protein ligase activity"/>
    <property type="evidence" value="ECO:0007669"/>
    <property type="project" value="TreeGrafter"/>
</dbReference>
<keyword evidence="4" id="KW-1185">Reference proteome</keyword>
<dbReference type="Gene3D" id="2.120.10.30">
    <property type="entry name" value="TolB, C-terminal domain"/>
    <property type="match status" value="1"/>
</dbReference>
<dbReference type="Proteomes" id="UP000472274">
    <property type="component" value="Unplaced"/>
</dbReference>
<dbReference type="PANTHER" id="PTHR24104">
    <property type="entry name" value="E3 UBIQUITIN-PROTEIN LIGASE NHLRC1-RELATED"/>
    <property type="match status" value="1"/>
</dbReference>